<feature type="transmembrane region" description="Helical" evidence="6">
    <location>
        <begin position="306"/>
        <end position="330"/>
    </location>
</feature>
<dbReference type="Pfam" id="PF13567">
    <property type="entry name" value="DUF4131"/>
    <property type="match status" value="1"/>
</dbReference>
<accession>A0A5M9I0L1</accession>
<feature type="transmembrane region" description="Helical" evidence="6">
    <location>
        <begin position="235"/>
        <end position="262"/>
    </location>
</feature>
<keyword evidence="3 6" id="KW-0812">Transmembrane</keyword>
<proteinExistence type="predicted"/>
<feature type="transmembrane region" description="Helical" evidence="6">
    <location>
        <begin position="204"/>
        <end position="223"/>
    </location>
</feature>
<keyword evidence="5 6" id="KW-0472">Membrane</keyword>
<dbReference type="InterPro" id="IPR025405">
    <property type="entry name" value="DUF4131"/>
</dbReference>
<evidence type="ECO:0000256" key="5">
    <source>
        <dbReference type="ARBA" id="ARBA00023136"/>
    </source>
</evidence>
<keyword evidence="4 6" id="KW-1133">Transmembrane helix</keyword>
<evidence type="ECO:0000256" key="3">
    <source>
        <dbReference type="ARBA" id="ARBA00022692"/>
    </source>
</evidence>
<protein>
    <submittedName>
        <fullName evidence="8">DUF4131 domain-containing protein</fullName>
    </submittedName>
</protein>
<dbReference type="SUPFAM" id="SSF56281">
    <property type="entry name" value="Metallo-hydrolase/oxidoreductase"/>
    <property type="match status" value="1"/>
</dbReference>
<dbReference type="PANTHER" id="PTHR30619:SF1">
    <property type="entry name" value="RECOMBINATION PROTEIN 2"/>
    <property type="match status" value="1"/>
</dbReference>
<dbReference type="AlphaFoldDB" id="A0A5M9I0L1"/>
<evidence type="ECO:0000313" key="9">
    <source>
        <dbReference type="Proteomes" id="UP000322025"/>
    </source>
</evidence>
<dbReference type="InterPro" id="IPR036866">
    <property type="entry name" value="RibonucZ/Hydroxyglut_hydro"/>
</dbReference>
<dbReference type="PANTHER" id="PTHR30619">
    <property type="entry name" value="DNA INTERNALIZATION/COMPETENCE PROTEIN COMEC/REC2"/>
    <property type="match status" value="1"/>
</dbReference>
<comment type="caution">
    <text evidence="8">The sequence shown here is derived from an EMBL/GenBank/DDBJ whole genome shotgun (WGS) entry which is preliminary data.</text>
</comment>
<feature type="transmembrane region" description="Helical" evidence="6">
    <location>
        <begin position="274"/>
        <end position="294"/>
    </location>
</feature>
<dbReference type="GO" id="GO:0005886">
    <property type="term" value="C:plasma membrane"/>
    <property type="evidence" value="ECO:0007669"/>
    <property type="project" value="UniProtKB-SubCell"/>
</dbReference>
<dbReference type="EMBL" id="VMSO01000010">
    <property type="protein sequence ID" value="KAA8501289.1"/>
    <property type="molecule type" value="Genomic_DNA"/>
</dbReference>
<evidence type="ECO:0000256" key="6">
    <source>
        <dbReference type="SAM" id="Phobius"/>
    </source>
</evidence>
<sequence length="798" mass="86779">MKKRPLCAICVLFLAIQSIRVLFFSVGETESSALEKLLSGEVQIEFTGTVYKIEEKQKVTAFYLKDNAVSAAGQIINESKILIYVSQNDTGQSAAVKTGNRLAVSGEAQVFDSARNPGNFDQKTYYRRQGIHVLVWAESISILSHDTDLVRQFLSDFRSAWNELFITRLGEYYGGTMSAILLGEKSGLDAEMKVMYQKCGISHLLAISGLHMTFIGMGIYHILRRTGFSFLSAGIAGGTILILYSLMIGAGVSSLRALIMFLVRIGAEITGRDYDLLTSLFLSAAILCAWQPLYLTDAGFQLSYGAILGIALLGPVFGDMFGCGQIAGIQKKLAQKKSSRMMRIKGKGMSVLLWILNGLSTSFAVNVLLLGPLLWFYFEIPPYSVFLNLIVIPVMPAAMGAGLAGSALTLVSDTVGDIVLQVCRAVLWGYDQVCEYACILPCSRLVAGKPGLLWIIVYYLILAGIFLSYQYFKGRKEQEEEKDEAISGRMPDFNAGSNGGRWKKLCRVPGCVMLLFAAGMTIGCRNCHQAGNEMQVTVLDVGQGDGIHVRASSLNCLIDGGSSDVSSVGVYRLEPYFLSQGIDTLDYVFVTHGDEDHVSGIQEMLENQLFGIRITSLVLPPQEYHDEKLTGLARTASRNGTRILVMQPGDEITSDGNGEKLVLACIGPGGDLGVEPGNETSLVLDLSYGDFDMLFTGDVEGEGEQNLIDSGVLKEYDVLKAAHHGSKNSGTEEFLGLTKPSYAVISAGVDNRYGHPHAETIRRLQEAGCRVCSTQDNGAITIRTDGKTMKIYGFTKKG</sequence>
<evidence type="ECO:0000313" key="8">
    <source>
        <dbReference type="EMBL" id="KAA8501289.1"/>
    </source>
</evidence>
<dbReference type="SMART" id="SM00849">
    <property type="entry name" value="Lactamase_B"/>
    <property type="match status" value="1"/>
</dbReference>
<reference evidence="8" key="1">
    <citation type="submission" date="2019-07" db="EMBL/GenBank/DDBJ databases">
        <authorList>
            <person name="Wongkuna S."/>
            <person name="Scaria J."/>
        </authorList>
    </citation>
    <scope>NUCLEOTIDE SEQUENCE [LARGE SCALE GENOMIC DNA]</scope>
    <source>
        <strain evidence="8">SW178</strain>
    </source>
</reference>
<keyword evidence="9" id="KW-1185">Reference proteome</keyword>
<dbReference type="NCBIfam" id="TIGR00360">
    <property type="entry name" value="ComEC_N-term"/>
    <property type="match status" value="1"/>
</dbReference>
<evidence type="ECO:0000256" key="1">
    <source>
        <dbReference type="ARBA" id="ARBA00004651"/>
    </source>
</evidence>
<dbReference type="Pfam" id="PF03772">
    <property type="entry name" value="Competence"/>
    <property type="match status" value="1"/>
</dbReference>
<dbReference type="Pfam" id="PF00753">
    <property type="entry name" value="Lactamase_B"/>
    <property type="match status" value="1"/>
</dbReference>
<dbReference type="CDD" id="cd07731">
    <property type="entry name" value="ComA-like_MBL-fold"/>
    <property type="match status" value="1"/>
</dbReference>
<dbReference type="InterPro" id="IPR001279">
    <property type="entry name" value="Metallo-B-lactamas"/>
</dbReference>
<comment type="subcellular location">
    <subcellularLocation>
        <location evidence="1">Cell membrane</location>
        <topology evidence="1">Multi-pass membrane protein</topology>
    </subcellularLocation>
</comment>
<dbReference type="RefSeq" id="WP_150310925.1">
    <property type="nucleotide sequence ID" value="NZ_VMSO01000010.1"/>
</dbReference>
<feature type="domain" description="Metallo-beta-lactamase" evidence="7">
    <location>
        <begin position="543"/>
        <end position="749"/>
    </location>
</feature>
<gene>
    <name evidence="8" type="ORF">FNY66_09290</name>
</gene>
<dbReference type="Proteomes" id="UP000322025">
    <property type="component" value="Unassembled WGS sequence"/>
</dbReference>
<organism evidence="8 9">
    <name type="scientific">Mediterraneibacter catenae</name>
    <dbReference type="NCBI Taxonomy" id="2594882"/>
    <lineage>
        <taxon>Bacteria</taxon>
        <taxon>Bacillati</taxon>
        <taxon>Bacillota</taxon>
        <taxon>Clostridia</taxon>
        <taxon>Lachnospirales</taxon>
        <taxon>Lachnospiraceae</taxon>
        <taxon>Mediterraneibacter</taxon>
    </lineage>
</organism>
<evidence type="ECO:0000259" key="7">
    <source>
        <dbReference type="SMART" id="SM00849"/>
    </source>
</evidence>
<evidence type="ECO:0000256" key="2">
    <source>
        <dbReference type="ARBA" id="ARBA00022475"/>
    </source>
</evidence>
<dbReference type="InterPro" id="IPR004477">
    <property type="entry name" value="ComEC_N"/>
</dbReference>
<dbReference type="OrthoDB" id="9761531at2"/>
<dbReference type="Gene3D" id="3.60.15.10">
    <property type="entry name" value="Ribonuclease Z/Hydroxyacylglutathione hydrolase-like"/>
    <property type="match status" value="1"/>
</dbReference>
<feature type="transmembrane region" description="Helical" evidence="6">
    <location>
        <begin position="351"/>
        <end position="378"/>
    </location>
</feature>
<keyword evidence="2" id="KW-1003">Cell membrane</keyword>
<name>A0A5M9I0L1_9FIRM</name>
<feature type="transmembrane region" description="Helical" evidence="6">
    <location>
        <begin position="452"/>
        <end position="472"/>
    </location>
</feature>
<evidence type="ECO:0000256" key="4">
    <source>
        <dbReference type="ARBA" id="ARBA00022989"/>
    </source>
</evidence>
<feature type="transmembrane region" description="Helical" evidence="6">
    <location>
        <begin position="390"/>
        <end position="411"/>
    </location>
</feature>
<dbReference type="InterPro" id="IPR052159">
    <property type="entry name" value="Competence_DNA_uptake"/>
</dbReference>
<dbReference type="InterPro" id="IPR035681">
    <property type="entry name" value="ComA-like_MBL"/>
</dbReference>